<evidence type="ECO:0000313" key="3">
    <source>
        <dbReference type="Proteomes" id="UP000715095"/>
    </source>
</evidence>
<keyword evidence="1" id="KW-1133">Transmembrane helix</keyword>
<sequence>MRWALVTFIFLIVILTCIPTLRRFGLGRLPGDISFKVFGRQIELPFMSTILLFMAAVLVGKLL</sequence>
<protein>
    <submittedName>
        <fullName evidence="2">DUF2905 domain-containing protein</fullName>
    </submittedName>
</protein>
<comment type="caution">
    <text evidence="2">The sequence shown here is derived from an EMBL/GenBank/DDBJ whole genome shotgun (WGS) entry which is preliminary data.</text>
</comment>
<dbReference type="EMBL" id="JACJJC010000001">
    <property type="protein sequence ID" value="MBM6703032.1"/>
    <property type="molecule type" value="Genomic_DNA"/>
</dbReference>
<dbReference type="RefSeq" id="WP_205101421.1">
    <property type="nucleotide sequence ID" value="NZ_JACJJC010000001.1"/>
</dbReference>
<dbReference type="Proteomes" id="UP000715095">
    <property type="component" value="Unassembled WGS sequence"/>
</dbReference>
<dbReference type="Pfam" id="PF11146">
    <property type="entry name" value="DUF2905"/>
    <property type="match status" value="1"/>
</dbReference>
<keyword evidence="1" id="KW-0812">Transmembrane</keyword>
<gene>
    <name evidence="2" type="ORF">H6A60_00695</name>
</gene>
<feature type="transmembrane region" description="Helical" evidence="1">
    <location>
        <begin position="42"/>
        <end position="60"/>
    </location>
</feature>
<keyword evidence="3" id="KW-1185">Reference proteome</keyword>
<evidence type="ECO:0000256" key="1">
    <source>
        <dbReference type="SAM" id="Phobius"/>
    </source>
</evidence>
<evidence type="ECO:0000313" key="2">
    <source>
        <dbReference type="EMBL" id="MBM6703032.1"/>
    </source>
</evidence>
<dbReference type="InterPro" id="IPR021320">
    <property type="entry name" value="DUF2905"/>
</dbReference>
<organism evidence="2 3">
    <name type="scientific">Sutterella massiliensis</name>
    <dbReference type="NCBI Taxonomy" id="1816689"/>
    <lineage>
        <taxon>Bacteria</taxon>
        <taxon>Pseudomonadati</taxon>
        <taxon>Pseudomonadota</taxon>
        <taxon>Betaproteobacteria</taxon>
        <taxon>Burkholderiales</taxon>
        <taxon>Sutterellaceae</taxon>
        <taxon>Sutterella</taxon>
    </lineage>
</organism>
<reference evidence="2 3" key="1">
    <citation type="journal article" date="2021" name="Sci. Rep.">
        <title>The distribution of antibiotic resistance genes in chicken gut microbiota commensals.</title>
        <authorList>
            <person name="Juricova H."/>
            <person name="Matiasovicova J."/>
            <person name="Kubasova T."/>
            <person name="Cejkova D."/>
            <person name="Rychlik I."/>
        </authorList>
    </citation>
    <scope>NUCLEOTIDE SEQUENCE [LARGE SCALE GENOMIC DNA]</scope>
    <source>
        <strain evidence="2 3">An829</strain>
    </source>
</reference>
<proteinExistence type="predicted"/>
<keyword evidence="1" id="KW-0472">Membrane</keyword>
<name>A0ABS2DPG8_9BURK</name>
<accession>A0ABS2DPG8</accession>